<comment type="caution">
    <text evidence="4">The sequence shown here is derived from an EMBL/GenBank/DDBJ whole genome shotgun (WGS) entry which is preliminary data.</text>
</comment>
<keyword evidence="1" id="KW-0547">Nucleotide-binding</keyword>
<dbReference type="Pfam" id="PF00005">
    <property type="entry name" value="ABC_tran"/>
    <property type="match status" value="1"/>
</dbReference>
<dbReference type="SUPFAM" id="SSF52540">
    <property type="entry name" value="P-loop containing nucleoside triphosphate hydrolases"/>
    <property type="match status" value="1"/>
</dbReference>
<protein>
    <submittedName>
        <fullName evidence="4">Peptide/nickel transport system ATP-binding protein</fullName>
    </submittedName>
</protein>
<dbReference type="GO" id="GO:0016887">
    <property type="term" value="F:ATP hydrolysis activity"/>
    <property type="evidence" value="ECO:0007669"/>
    <property type="project" value="InterPro"/>
</dbReference>
<sequence>MAAELHDLTVDVRTDRWHARVLTEVSLSVAPGEITALVGGPGAGKSMIARALTGRLPASATASGEVVVDGIVGYVPQDGVDAFAPGRPVGAQLRDLAGDAGSVEEACAAAAYPAEPMGLLPEENSAGQIQRAALAAALMGEPDILVADGPTAPLDRALGNVVWRSLRRYADAGGTLLVITHDLPLITAAGLADRIVVVDDGRVLAAGTPAEVAAVDDPLVRMYF</sequence>
<evidence type="ECO:0000313" key="5">
    <source>
        <dbReference type="Proteomes" id="UP000320209"/>
    </source>
</evidence>
<dbReference type="InterPro" id="IPR003439">
    <property type="entry name" value="ABC_transporter-like_ATP-bd"/>
</dbReference>
<dbReference type="OrthoDB" id="9804819at2"/>
<dbReference type="InterPro" id="IPR027417">
    <property type="entry name" value="P-loop_NTPase"/>
</dbReference>
<gene>
    <name evidence="4" type="ORF">FB381_0780</name>
</gene>
<dbReference type="GO" id="GO:0005524">
    <property type="term" value="F:ATP binding"/>
    <property type="evidence" value="ECO:0007669"/>
    <property type="project" value="UniProtKB-KW"/>
</dbReference>
<accession>A0A543A2V9</accession>
<reference evidence="4 5" key="1">
    <citation type="submission" date="2019-06" db="EMBL/GenBank/DDBJ databases">
        <title>Sequencing the genomes of 1000 actinobacteria strains.</title>
        <authorList>
            <person name="Klenk H.-P."/>
        </authorList>
    </citation>
    <scope>NUCLEOTIDE SEQUENCE [LARGE SCALE GENOMIC DNA]</scope>
    <source>
        <strain evidence="4 5">DSM 25218</strain>
    </source>
</reference>
<dbReference type="GO" id="GO:0005886">
    <property type="term" value="C:plasma membrane"/>
    <property type="evidence" value="ECO:0007669"/>
    <property type="project" value="TreeGrafter"/>
</dbReference>
<proteinExistence type="predicted"/>
<keyword evidence="2 4" id="KW-0067">ATP-binding</keyword>
<dbReference type="InterPro" id="IPR015854">
    <property type="entry name" value="ABC_transpr_LolD-like"/>
</dbReference>
<dbReference type="SMART" id="SM00382">
    <property type="entry name" value="AAA"/>
    <property type="match status" value="1"/>
</dbReference>
<dbReference type="AlphaFoldDB" id="A0A543A2V9"/>
<dbReference type="RefSeq" id="WP_141779066.1">
    <property type="nucleotide sequence ID" value="NZ_VFOV01000001.1"/>
</dbReference>
<dbReference type="InterPro" id="IPR003593">
    <property type="entry name" value="AAA+_ATPase"/>
</dbReference>
<name>A0A543A2V9_9ACTN</name>
<evidence type="ECO:0000256" key="2">
    <source>
        <dbReference type="ARBA" id="ARBA00022840"/>
    </source>
</evidence>
<evidence type="ECO:0000259" key="3">
    <source>
        <dbReference type="PROSITE" id="PS50893"/>
    </source>
</evidence>
<dbReference type="Gene3D" id="3.40.50.300">
    <property type="entry name" value="P-loop containing nucleotide triphosphate hydrolases"/>
    <property type="match status" value="1"/>
</dbReference>
<dbReference type="Proteomes" id="UP000320209">
    <property type="component" value="Unassembled WGS sequence"/>
</dbReference>
<evidence type="ECO:0000256" key="1">
    <source>
        <dbReference type="ARBA" id="ARBA00022741"/>
    </source>
</evidence>
<dbReference type="EMBL" id="VFOV01000001">
    <property type="protein sequence ID" value="TQL66911.1"/>
    <property type="molecule type" value="Genomic_DNA"/>
</dbReference>
<keyword evidence="5" id="KW-1185">Reference proteome</keyword>
<dbReference type="PROSITE" id="PS50893">
    <property type="entry name" value="ABC_TRANSPORTER_2"/>
    <property type="match status" value="1"/>
</dbReference>
<evidence type="ECO:0000313" key="4">
    <source>
        <dbReference type="EMBL" id="TQL66911.1"/>
    </source>
</evidence>
<dbReference type="PANTHER" id="PTHR24220">
    <property type="entry name" value="IMPORT ATP-BINDING PROTEIN"/>
    <property type="match status" value="1"/>
</dbReference>
<feature type="domain" description="ABC transporter" evidence="3">
    <location>
        <begin position="3"/>
        <end position="223"/>
    </location>
</feature>
<organism evidence="4 5">
    <name type="scientific">Nocardioides albertanoniae</name>
    <dbReference type="NCBI Taxonomy" id="1175486"/>
    <lineage>
        <taxon>Bacteria</taxon>
        <taxon>Bacillati</taxon>
        <taxon>Actinomycetota</taxon>
        <taxon>Actinomycetes</taxon>
        <taxon>Propionibacteriales</taxon>
        <taxon>Nocardioidaceae</taxon>
        <taxon>Nocardioides</taxon>
    </lineage>
</organism>
<dbReference type="GO" id="GO:0022857">
    <property type="term" value="F:transmembrane transporter activity"/>
    <property type="evidence" value="ECO:0007669"/>
    <property type="project" value="TreeGrafter"/>
</dbReference>